<evidence type="ECO:0000256" key="2">
    <source>
        <dbReference type="SAM" id="SignalP"/>
    </source>
</evidence>
<dbReference type="AlphaFoldDB" id="A0A813M118"/>
<feature type="transmembrane region" description="Helical" evidence="1">
    <location>
        <begin position="156"/>
        <end position="177"/>
    </location>
</feature>
<reference evidence="3" key="1">
    <citation type="submission" date="2021-02" db="EMBL/GenBank/DDBJ databases">
        <authorList>
            <person name="Dougan E. K."/>
            <person name="Rhodes N."/>
            <person name="Thang M."/>
            <person name="Chan C."/>
        </authorList>
    </citation>
    <scope>NUCLEOTIDE SEQUENCE</scope>
</reference>
<evidence type="ECO:0000256" key="1">
    <source>
        <dbReference type="SAM" id="Phobius"/>
    </source>
</evidence>
<keyword evidence="1" id="KW-0812">Transmembrane</keyword>
<keyword evidence="2" id="KW-0732">Signal</keyword>
<evidence type="ECO:0000313" key="4">
    <source>
        <dbReference type="Proteomes" id="UP000626109"/>
    </source>
</evidence>
<dbReference type="Proteomes" id="UP000626109">
    <property type="component" value="Unassembled WGS sequence"/>
</dbReference>
<gene>
    <name evidence="3" type="ORF">PGLA2088_LOCUS48952</name>
</gene>
<sequence length="193" mass="20607">MKTRGLVSSVLLGLALVAGSVEQEAPQKRDAEHAERAGGFDSALPAWAHHRDSQEETELKRVAKEMGLPQHAVKDGGKMCCPKHWESSWGLGPACRHCSDEELDKASAAQDESKGLPPPRLSRGSLDRLEQKVDRLALLIDERRGAPPVTGIFNSIPAAVGAASLAGLAAAAVLVALRIRPDVSEIDEPLMKT</sequence>
<protein>
    <submittedName>
        <fullName evidence="3">Uncharacterized protein</fullName>
    </submittedName>
</protein>
<evidence type="ECO:0000313" key="3">
    <source>
        <dbReference type="EMBL" id="CAE8737881.1"/>
    </source>
</evidence>
<feature type="signal peptide" evidence="2">
    <location>
        <begin position="1"/>
        <end position="23"/>
    </location>
</feature>
<keyword evidence="1" id="KW-0472">Membrane</keyword>
<dbReference type="EMBL" id="CAJNNW010036839">
    <property type="protein sequence ID" value="CAE8737881.1"/>
    <property type="molecule type" value="Genomic_DNA"/>
</dbReference>
<organism evidence="3 4">
    <name type="scientific">Polarella glacialis</name>
    <name type="common">Dinoflagellate</name>
    <dbReference type="NCBI Taxonomy" id="89957"/>
    <lineage>
        <taxon>Eukaryota</taxon>
        <taxon>Sar</taxon>
        <taxon>Alveolata</taxon>
        <taxon>Dinophyceae</taxon>
        <taxon>Suessiales</taxon>
        <taxon>Suessiaceae</taxon>
        <taxon>Polarella</taxon>
    </lineage>
</organism>
<proteinExistence type="predicted"/>
<keyword evidence="1" id="KW-1133">Transmembrane helix</keyword>
<feature type="chain" id="PRO_5032884455" evidence="2">
    <location>
        <begin position="24"/>
        <end position="193"/>
    </location>
</feature>
<accession>A0A813M118</accession>
<name>A0A813M118_POLGL</name>
<comment type="caution">
    <text evidence="3">The sequence shown here is derived from an EMBL/GenBank/DDBJ whole genome shotgun (WGS) entry which is preliminary data.</text>
</comment>